<gene>
    <name evidence="3" type="ORF">PAPYR_3909</name>
</gene>
<dbReference type="Pfam" id="PF03372">
    <property type="entry name" value="Exo_endo_phos"/>
    <property type="match status" value="1"/>
</dbReference>
<dbReference type="Proteomes" id="UP001141327">
    <property type="component" value="Unassembled WGS sequence"/>
</dbReference>
<dbReference type="PANTHER" id="PTHR12121:SF31">
    <property type="entry name" value="FAMILY PROTEIN, PUTATIVE, EXPRESSED-RELATED"/>
    <property type="match status" value="1"/>
</dbReference>
<dbReference type="InterPro" id="IPR050410">
    <property type="entry name" value="CCR4/nocturin_mRNA_transcr"/>
</dbReference>
<keyword evidence="4" id="KW-1185">Reference proteome</keyword>
<protein>
    <recommendedName>
        <fullName evidence="2">Endonuclease/exonuclease/phosphatase domain-containing protein</fullName>
    </recommendedName>
</protein>
<dbReference type="InterPro" id="IPR036691">
    <property type="entry name" value="Endo/exonu/phosph_ase_sf"/>
</dbReference>
<dbReference type="PANTHER" id="PTHR12121">
    <property type="entry name" value="CARBON CATABOLITE REPRESSOR PROTEIN 4"/>
    <property type="match status" value="1"/>
</dbReference>
<feature type="region of interest" description="Disordered" evidence="1">
    <location>
        <begin position="262"/>
        <end position="298"/>
    </location>
</feature>
<organism evidence="3 4">
    <name type="scientific">Paratrimastix pyriformis</name>
    <dbReference type="NCBI Taxonomy" id="342808"/>
    <lineage>
        <taxon>Eukaryota</taxon>
        <taxon>Metamonada</taxon>
        <taxon>Preaxostyla</taxon>
        <taxon>Paratrimastigidae</taxon>
        <taxon>Paratrimastix</taxon>
    </lineage>
</organism>
<feature type="compositionally biased region" description="Low complexity" evidence="1">
    <location>
        <begin position="288"/>
        <end position="298"/>
    </location>
</feature>
<dbReference type="SUPFAM" id="SSF56219">
    <property type="entry name" value="DNase I-like"/>
    <property type="match status" value="1"/>
</dbReference>
<accession>A0ABQ8UQ71</accession>
<evidence type="ECO:0000313" key="3">
    <source>
        <dbReference type="EMBL" id="KAJ4459857.1"/>
    </source>
</evidence>
<dbReference type="InterPro" id="IPR005135">
    <property type="entry name" value="Endo/exonuclease/phosphatase"/>
</dbReference>
<proteinExistence type="predicted"/>
<dbReference type="Gene3D" id="3.60.10.10">
    <property type="entry name" value="Endonuclease/exonuclease/phosphatase"/>
    <property type="match status" value="1"/>
</dbReference>
<feature type="domain" description="Endonuclease/exonuclease/phosphatase" evidence="2">
    <location>
        <begin position="12"/>
        <end position="152"/>
    </location>
</feature>
<comment type="caution">
    <text evidence="3">The sequence shown here is derived from an EMBL/GenBank/DDBJ whole genome shotgun (WGS) entry which is preliminary data.</text>
</comment>
<feature type="compositionally biased region" description="Pro residues" evidence="1">
    <location>
        <begin position="262"/>
        <end position="287"/>
    </location>
</feature>
<evidence type="ECO:0000256" key="1">
    <source>
        <dbReference type="SAM" id="MobiDB-lite"/>
    </source>
</evidence>
<sequence>MPWRERVGLQCDFLLEQHLDVICLQEFDFDPNVQAIFTERLGPFYTFFLAWRPAGADGVATLIRKPSTSTPEALVVERASTLKFLCQGRRVALLTVLRRGTARFTLVNTHLTFPHHDFDRALRLEQTKKIALALCLHSPGLPVLLCGDFNGNQTDRCLLFLKVRNPRPHQEDLNNDLFAHLSTTQAQGWVSVYDQLHPAPGEAGWVTHCNHKGEQVGVDFQLTMACQPTPEERAIDEGYYGATFACSGRKWTLTELPVPGQAPSPLCPGPSPSPSPAIPQPPLPSPSPHSAASACISPTPAGPPGARVVLRACSAAILPPEFPTGAWPAGWLLSDHRPVLCHGPVAPACGRPRSGAETKYVTEASWRWVGRNRLLINPPGQPFLLEATQT</sequence>
<dbReference type="EMBL" id="JAPMOS010000016">
    <property type="protein sequence ID" value="KAJ4459857.1"/>
    <property type="molecule type" value="Genomic_DNA"/>
</dbReference>
<reference evidence="3" key="1">
    <citation type="journal article" date="2022" name="bioRxiv">
        <title>Genomics of Preaxostyla Flagellates Illuminates Evolutionary Transitions and the Path Towards Mitochondrial Loss.</title>
        <authorList>
            <person name="Novak L.V.F."/>
            <person name="Treitli S.C."/>
            <person name="Pyrih J."/>
            <person name="Halakuc P."/>
            <person name="Pipaliya S.V."/>
            <person name="Vacek V."/>
            <person name="Brzon O."/>
            <person name="Soukal P."/>
            <person name="Eme L."/>
            <person name="Dacks J.B."/>
            <person name="Karnkowska A."/>
            <person name="Elias M."/>
            <person name="Hampl V."/>
        </authorList>
    </citation>
    <scope>NUCLEOTIDE SEQUENCE</scope>
    <source>
        <strain evidence="3">RCP-MX</strain>
    </source>
</reference>
<name>A0ABQ8UQ71_9EUKA</name>
<evidence type="ECO:0000259" key="2">
    <source>
        <dbReference type="Pfam" id="PF03372"/>
    </source>
</evidence>
<evidence type="ECO:0000313" key="4">
    <source>
        <dbReference type="Proteomes" id="UP001141327"/>
    </source>
</evidence>